<name>A0ABT8QRG7_9FIRM</name>
<evidence type="ECO:0000256" key="1">
    <source>
        <dbReference type="ARBA" id="ARBA00008987"/>
    </source>
</evidence>
<dbReference type="RefSeq" id="WP_252470683.1">
    <property type="nucleotide sequence ID" value="NZ_JAMHFY010000017.1"/>
</dbReference>
<keyword evidence="2" id="KW-0676">Redox-active center</keyword>
<reference evidence="5" key="1">
    <citation type="submission" date="2022-05" db="EMBL/GenBank/DDBJ databases">
        <title>Expanded diversity of anoxic marine methylotrophy in a Black Sea sulfate reducing microorganism.</title>
        <authorList>
            <person name="Fischer P.Q."/>
            <person name="Stams A.J.M."/>
            <person name="Villanueva L."/>
            <person name="Sousa D.Z."/>
        </authorList>
    </citation>
    <scope>NUCLEOTIDE SEQUENCE</scope>
    <source>
        <strain evidence="5">P130</strain>
    </source>
</reference>
<keyword evidence="3" id="KW-0812">Transmembrane</keyword>
<evidence type="ECO:0000256" key="2">
    <source>
        <dbReference type="ARBA" id="ARBA00023284"/>
    </source>
</evidence>
<dbReference type="PANTHER" id="PTHR45663">
    <property type="entry name" value="GEO12009P1"/>
    <property type="match status" value="1"/>
</dbReference>
<keyword evidence="3" id="KW-1133">Transmembrane helix</keyword>
<evidence type="ECO:0000256" key="3">
    <source>
        <dbReference type="SAM" id="Phobius"/>
    </source>
</evidence>
<keyword evidence="6" id="KW-1185">Reference proteome</keyword>
<feature type="transmembrane region" description="Helical" evidence="3">
    <location>
        <begin position="12"/>
        <end position="32"/>
    </location>
</feature>
<dbReference type="Proteomes" id="UP001176021">
    <property type="component" value="Unassembled WGS sequence"/>
</dbReference>
<dbReference type="PANTHER" id="PTHR45663:SF11">
    <property type="entry name" value="GEO12009P1"/>
    <property type="match status" value="1"/>
</dbReference>
<comment type="caution">
    <text evidence="5">The sequence shown here is derived from an EMBL/GenBank/DDBJ whole genome shotgun (WGS) entry which is preliminary data.</text>
</comment>
<protein>
    <submittedName>
        <fullName evidence="5">Thioredoxin family protein</fullName>
    </submittedName>
</protein>
<keyword evidence="3" id="KW-0472">Membrane</keyword>
<gene>
    <name evidence="5" type="ORF">M8H41_13670</name>
</gene>
<feature type="domain" description="Thioredoxin" evidence="4">
    <location>
        <begin position="40"/>
        <end position="178"/>
    </location>
</feature>
<comment type="similarity">
    <text evidence="1">Belongs to the thioredoxin family.</text>
</comment>
<dbReference type="InterPro" id="IPR036249">
    <property type="entry name" value="Thioredoxin-like_sf"/>
</dbReference>
<dbReference type="EMBL" id="JAMJEV010000010">
    <property type="protein sequence ID" value="MDO0823895.1"/>
    <property type="molecule type" value="Genomic_DNA"/>
</dbReference>
<evidence type="ECO:0000259" key="4">
    <source>
        <dbReference type="PROSITE" id="PS51352"/>
    </source>
</evidence>
<accession>A0ABT8QRG7</accession>
<evidence type="ECO:0000313" key="5">
    <source>
        <dbReference type="EMBL" id="MDO0823895.1"/>
    </source>
</evidence>
<dbReference type="SUPFAM" id="SSF52833">
    <property type="entry name" value="Thioredoxin-like"/>
    <property type="match status" value="1"/>
</dbReference>
<dbReference type="PROSITE" id="PS51352">
    <property type="entry name" value="THIOREDOXIN_2"/>
    <property type="match status" value="1"/>
</dbReference>
<organism evidence="5 6">
    <name type="scientific">Desulfosporosinus nitroreducens</name>
    <dbReference type="NCBI Taxonomy" id="2018668"/>
    <lineage>
        <taxon>Bacteria</taxon>
        <taxon>Bacillati</taxon>
        <taxon>Bacillota</taxon>
        <taxon>Clostridia</taxon>
        <taxon>Eubacteriales</taxon>
        <taxon>Desulfitobacteriaceae</taxon>
        <taxon>Desulfosporosinus</taxon>
    </lineage>
</organism>
<evidence type="ECO:0000313" key="6">
    <source>
        <dbReference type="Proteomes" id="UP001176021"/>
    </source>
</evidence>
<dbReference type="Gene3D" id="3.40.30.10">
    <property type="entry name" value="Glutaredoxin"/>
    <property type="match status" value="1"/>
</dbReference>
<dbReference type="InterPro" id="IPR013766">
    <property type="entry name" value="Thioredoxin_domain"/>
</dbReference>
<sequence>MSDENTTKSKSIALKLIIPVLLVCVVAGIWAVKNSKKDTELPGTENPDFALHVTEVLDLGKLKSYGLPIVIDFGADSCIPCKEMAPVLKGLNEELQGKAIIKFVDVWKYQALAEGYPISLIPTQIFIDVKGNPFNPKDPEAMQMKLYSLRDSKEHVFTAHEGGMTKEQLMSVLKEMGLK</sequence>
<dbReference type="Pfam" id="PF00085">
    <property type="entry name" value="Thioredoxin"/>
    <property type="match status" value="1"/>
</dbReference>
<dbReference type="CDD" id="cd02947">
    <property type="entry name" value="TRX_family"/>
    <property type="match status" value="1"/>
</dbReference>
<proteinExistence type="inferred from homology"/>